<evidence type="ECO:0000313" key="2">
    <source>
        <dbReference type="EMBL" id="QDU69867.1"/>
    </source>
</evidence>
<dbReference type="Proteomes" id="UP000316921">
    <property type="component" value="Chromosome"/>
</dbReference>
<dbReference type="Gene3D" id="2.40.50.180">
    <property type="entry name" value="CheA-289, Domain 4"/>
    <property type="match status" value="1"/>
</dbReference>
<organism evidence="2 3">
    <name type="scientific">Engelhardtia mirabilis</name>
    <dbReference type="NCBI Taxonomy" id="2528011"/>
    <lineage>
        <taxon>Bacteria</taxon>
        <taxon>Pseudomonadati</taxon>
        <taxon>Planctomycetota</taxon>
        <taxon>Planctomycetia</taxon>
        <taxon>Planctomycetia incertae sedis</taxon>
        <taxon>Engelhardtia</taxon>
    </lineage>
</organism>
<dbReference type="InterPro" id="IPR039315">
    <property type="entry name" value="CheW"/>
</dbReference>
<dbReference type="KEGG" id="pbap:Pla133_49900"/>
<dbReference type="EMBL" id="CP036287">
    <property type="protein sequence ID" value="QDU69867.1"/>
    <property type="molecule type" value="Genomic_DNA"/>
</dbReference>
<dbReference type="CDD" id="cd00732">
    <property type="entry name" value="CheW"/>
    <property type="match status" value="1"/>
</dbReference>
<dbReference type="AlphaFoldDB" id="A0A518BSB6"/>
<dbReference type="PANTHER" id="PTHR22617:SF41">
    <property type="entry name" value="CHEMOTAXIS SIGNAL TRANSDUCTION SYSTEM ADAPTOR PROTEIN CHEW"/>
    <property type="match status" value="1"/>
</dbReference>
<gene>
    <name evidence="2" type="primary">cheW</name>
    <name evidence="2" type="ORF">Pla133_49900</name>
</gene>
<evidence type="ECO:0000313" key="3">
    <source>
        <dbReference type="Proteomes" id="UP000316921"/>
    </source>
</evidence>
<dbReference type="SMART" id="SM00260">
    <property type="entry name" value="CheW"/>
    <property type="match status" value="1"/>
</dbReference>
<dbReference type="GO" id="GO:0005829">
    <property type="term" value="C:cytosol"/>
    <property type="evidence" value="ECO:0007669"/>
    <property type="project" value="TreeGrafter"/>
</dbReference>
<dbReference type="InterPro" id="IPR036061">
    <property type="entry name" value="CheW-like_dom_sf"/>
</dbReference>
<dbReference type="Gene3D" id="2.30.30.40">
    <property type="entry name" value="SH3 Domains"/>
    <property type="match status" value="1"/>
</dbReference>
<name>A0A518BSB6_9BACT</name>
<protein>
    <submittedName>
        <fullName evidence="2">Chemotaxis protein CheW</fullName>
    </submittedName>
</protein>
<dbReference type="RefSeq" id="WP_145070172.1">
    <property type="nucleotide sequence ID" value="NZ_CP036287.1"/>
</dbReference>
<dbReference type="GO" id="GO:0007165">
    <property type="term" value="P:signal transduction"/>
    <property type="evidence" value="ECO:0007669"/>
    <property type="project" value="InterPro"/>
</dbReference>
<feature type="domain" description="CheW-like" evidence="1">
    <location>
        <begin position="16"/>
        <end position="160"/>
    </location>
</feature>
<reference evidence="2 3" key="1">
    <citation type="submission" date="2019-02" db="EMBL/GenBank/DDBJ databases">
        <title>Deep-cultivation of Planctomycetes and their phenomic and genomic characterization uncovers novel biology.</title>
        <authorList>
            <person name="Wiegand S."/>
            <person name="Jogler M."/>
            <person name="Boedeker C."/>
            <person name="Pinto D."/>
            <person name="Vollmers J."/>
            <person name="Rivas-Marin E."/>
            <person name="Kohn T."/>
            <person name="Peeters S.H."/>
            <person name="Heuer A."/>
            <person name="Rast P."/>
            <person name="Oberbeckmann S."/>
            <person name="Bunk B."/>
            <person name="Jeske O."/>
            <person name="Meyerdierks A."/>
            <person name="Storesund J.E."/>
            <person name="Kallscheuer N."/>
            <person name="Luecker S."/>
            <person name="Lage O.M."/>
            <person name="Pohl T."/>
            <person name="Merkel B.J."/>
            <person name="Hornburger P."/>
            <person name="Mueller R.-W."/>
            <person name="Bruemmer F."/>
            <person name="Labrenz M."/>
            <person name="Spormann A.M."/>
            <person name="Op den Camp H."/>
            <person name="Overmann J."/>
            <person name="Amann R."/>
            <person name="Jetten M.S.M."/>
            <person name="Mascher T."/>
            <person name="Medema M.H."/>
            <person name="Devos D.P."/>
            <person name="Kaster A.-K."/>
            <person name="Ovreas L."/>
            <person name="Rohde M."/>
            <person name="Galperin M.Y."/>
            <person name="Jogler C."/>
        </authorList>
    </citation>
    <scope>NUCLEOTIDE SEQUENCE [LARGE SCALE GENOMIC DNA]</scope>
    <source>
        <strain evidence="2 3">Pla133</strain>
    </source>
</reference>
<dbReference type="Pfam" id="PF01584">
    <property type="entry name" value="CheW"/>
    <property type="match status" value="1"/>
</dbReference>
<proteinExistence type="predicted"/>
<accession>A0A518BSB6</accession>
<dbReference type="GO" id="GO:0006935">
    <property type="term" value="P:chemotaxis"/>
    <property type="evidence" value="ECO:0007669"/>
    <property type="project" value="InterPro"/>
</dbReference>
<dbReference type="PROSITE" id="PS50851">
    <property type="entry name" value="CHEW"/>
    <property type="match status" value="1"/>
</dbReference>
<sequence>MSSDNSTTTPAVEKLAGKYLTFRIGEEEYGLEILKVREIIGLMDITPVPRTPVSIRGVINLRGRIIPVLNLRVKFEMSAIEDTDETCIIVVETSSDGVANQMGILVDTVSEVLDIVVDELEPTPSFGEGVDSDFILGIAKCKGSVKILLNTERILDTDGLRTLNEAS</sequence>
<evidence type="ECO:0000259" key="1">
    <source>
        <dbReference type="PROSITE" id="PS50851"/>
    </source>
</evidence>
<keyword evidence="3" id="KW-1185">Reference proteome</keyword>
<dbReference type="SUPFAM" id="SSF50341">
    <property type="entry name" value="CheW-like"/>
    <property type="match status" value="1"/>
</dbReference>
<dbReference type="PANTHER" id="PTHR22617">
    <property type="entry name" value="CHEMOTAXIS SENSOR HISTIDINE KINASE-RELATED"/>
    <property type="match status" value="1"/>
</dbReference>
<dbReference type="InterPro" id="IPR002545">
    <property type="entry name" value="CheW-lke_dom"/>
</dbReference>